<keyword evidence="2 3" id="KW-0450">Lipoyl</keyword>
<keyword evidence="7" id="KW-1185">Reference proteome</keyword>
<feature type="domain" description="Lipoyl-binding" evidence="5">
    <location>
        <begin position="16"/>
        <end position="98"/>
    </location>
</feature>
<accession>A0AAN1XUQ4</accession>
<evidence type="ECO:0000313" key="7">
    <source>
        <dbReference type="Proteomes" id="UP001317532"/>
    </source>
</evidence>
<dbReference type="InterPro" id="IPR017453">
    <property type="entry name" value="GCV_H_sub"/>
</dbReference>
<dbReference type="GO" id="GO:0005960">
    <property type="term" value="C:glycine cleavage complex"/>
    <property type="evidence" value="ECO:0007669"/>
    <property type="project" value="InterPro"/>
</dbReference>
<evidence type="ECO:0000313" key="6">
    <source>
        <dbReference type="EMBL" id="BDE05349.1"/>
    </source>
</evidence>
<comment type="cofactor">
    <cofactor evidence="3">
        <name>(R)-lipoate</name>
        <dbReference type="ChEBI" id="CHEBI:83088"/>
    </cofactor>
    <text evidence="3">Binds 1 lipoyl cofactor covalently.</text>
</comment>
<dbReference type="GO" id="GO:0019464">
    <property type="term" value="P:glycine decarboxylation via glycine cleavage system"/>
    <property type="evidence" value="ECO:0007669"/>
    <property type="project" value="UniProtKB-UniRule"/>
</dbReference>
<name>A0AAN1XUQ4_UNVUL</name>
<dbReference type="HAMAP" id="MF_00272">
    <property type="entry name" value="GcvH"/>
    <property type="match status" value="1"/>
</dbReference>
<evidence type="ECO:0000259" key="5">
    <source>
        <dbReference type="PROSITE" id="PS50968"/>
    </source>
</evidence>
<reference evidence="6 7" key="1">
    <citation type="journal article" date="2022" name="ISME Commun">
        <title>Vulcanimicrobium alpinus gen. nov. sp. nov., the first cultivated representative of the candidate phylum 'Eremiobacterota', is a metabolically versatile aerobic anoxygenic phototroph.</title>
        <authorList>
            <person name="Yabe S."/>
            <person name="Muto K."/>
            <person name="Abe K."/>
            <person name="Yokota A."/>
            <person name="Staudigel H."/>
            <person name="Tebo B.M."/>
        </authorList>
    </citation>
    <scope>NUCLEOTIDE SEQUENCE [LARGE SCALE GENOMIC DNA]</scope>
    <source>
        <strain evidence="6 7">WC8-2</strain>
    </source>
</reference>
<dbReference type="Proteomes" id="UP001317532">
    <property type="component" value="Chromosome"/>
</dbReference>
<evidence type="ECO:0000256" key="3">
    <source>
        <dbReference type="HAMAP-Rule" id="MF_00272"/>
    </source>
</evidence>
<feature type="modified residue" description="N6-lipoyllysine" evidence="3 4">
    <location>
        <position position="57"/>
    </location>
</feature>
<dbReference type="Gene3D" id="2.40.50.100">
    <property type="match status" value="1"/>
</dbReference>
<evidence type="ECO:0000256" key="4">
    <source>
        <dbReference type="PIRSR" id="PIRSR617453-50"/>
    </source>
</evidence>
<dbReference type="KEGG" id="vab:WPS_06250"/>
<organism evidence="6 7">
    <name type="scientific">Vulcanimicrobium alpinum</name>
    <dbReference type="NCBI Taxonomy" id="3016050"/>
    <lineage>
        <taxon>Bacteria</taxon>
        <taxon>Bacillati</taxon>
        <taxon>Vulcanimicrobiota</taxon>
        <taxon>Vulcanimicrobiia</taxon>
        <taxon>Vulcanimicrobiales</taxon>
        <taxon>Vulcanimicrobiaceae</taxon>
        <taxon>Vulcanimicrobium</taxon>
    </lineage>
</organism>
<evidence type="ECO:0000256" key="2">
    <source>
        <dbReference type="ARBA" id="ARBA00022823"/>
    </source>
</evidence>
<dbReference type="InterPro" id="IPR003016">
    <property type="entry name" value="2-oxoA_DH_lipoyl-BS"/>
</dbReference>
<dbReference type="NCBIfam" id="TIGR00527">
    <property type="entry name" value="gcvH"/>
    <property type="match status" value="1"/>
</dbReference>
<comment type="similarity">
    <text evidence="1 3">Belongs to the GcvH family.</text>
</comment>
<comment type="function">
    <text evidence="3">The glycine cleavage system catalyzes the degradation of glycine. The H protein shuttles the methylamine group of glycine from the P protein to the T protein.</text>
</comment>
<dbReference type="InterPro" id="IPR011053">
    <property type="entry name" value="Single_hybrid_motif"/>
</dbReference>
<dbReference type="GO" id="GO:0009249">
    <property type="term" value="P:protein lipoylation"/>
    <property type="evidence" value="ECO:0007669"/>
    <property type="project" value="TreeGrafter"/>
</dbReference>
<evidence type="ECO:0000256" key="1">
    <source>
        <dbReference type="ARBA" id="ARBA00009249"/>
    </source>
</evidence>
<dbReference type="NCBIfam" id="NF002270">
    <property type="entry name" value="PRK01202.1"/>
    <property type="match status" value="1"/>
</dbReference>
<dbReference type="CDD" id="cd06848">
    <property type="entry name" value="GCS_H"/>
    <property type="match status" value="1"/>
</dbReference>
<dbReference type="GO" id="GO:0005829">
    <property type="term" value="C:cytosol"/>
    <property type="evidence" value="ECO:0007669"/>
    <property type="project" value="TreeGrafter"/>
</dbReference>
<dbReference type="PROSITE" id="PS00189">
    <property type="entry name" value="LIPOYL"/>
    <property type="match status" value="1"/>
</dbReference>
<dbReference type="SUPFAM" id="SSF51230">
    <property type="entry name" value="Single hybrid motif"/>
    <property type="match status" value="1"/>
</dbReference>
<dbReference type="InterPro" id="IPR000089">
    <property type="entry name" value="Biotin_lipoyl"/>
</dbReference>
<dbReference type="InterPro" id="IPR033753">
    <property type="entry name" value="GCV_H/Fam206"/>
</dbReference>
<proteinExistence type="inferred from homology"/>
<dbReference type="PANTHER" id="PTHR11715">
    <property type="entry name" value="GLYCINE CLEAVAGE SYSTEM H PROTEIN"/>
    <property type="match status" value="1"/>
</dbReference>
<dbReference type="Pfam" id="PF01597">
    <property type="entry name" value="GCV_H"/>
    <property type="match status" value="1"/>
</dbReference>
<dbReference type="AlphaFoldDB" id="A0AAN1XUQ4"/>
<protein>
    <recommendedName>
        <fullName evidence="3">Glycine cleavage system H protein</fullName>
    </recommendedName>
</protein>
<sequence length="121" mass="13176">MLYSKEHEWVKVDGDLATVGITDYAQSSLGDIVYVELPRKGAELEQFKSIGVVESVKAVSDLFTPVGGEVTEINDAIEGDPAVVNRDPYGAGWLYKVKLGDHSQTGELLNADQYQQVVSES</sequence>
<dbReference type="EMBL" id="AP025523">
    <property type="protein sequence ID" value="BDE05349.1"/>
    <property type="molecule type" value="Genomic_DNA"/>
</dbReference>
<dbReference type="InterPro" id="IPR002930">
    <property type="entry name" value="GCV_H"/>
</dbReference>
<gene>
    <name evidence="3 6" type="primary">gcvH</name>
    <name evidence="6" type="ORF">WPS_06250</name>
</gene>
<dbReference type="PANTHER" id="PTHR11715:SF3">
    <property type="entry name" value="GLYCINE CLEAVAGE SYSTEM H PROTEIN-RELATED"/>
    <property type="match status" value="1"/>
</dbReference>
<comment type="subunit">
    <text evidence="3">The glycine cleavage system is composed of four proteins: P, T, L and H.</text>
</comment>
<dbReference type="PROSITE" id="PS50968">
    <property type="entry name" value="BIOTINYL_LIPOYL"/>
    <property type="match status" value="1"/>
</dbReference>